<evidence type="ECO:0000256" key="10">
    <source>
        <dbReference type="RuleBase" id="RU366042"/>
    </source>
</evidence>
<keyword evidence="8 10" id="KW-0406">Ion transport</keyword>
<keyword evidence="7 10" id="KW-1133">Transmembrane helix</keyword>
<evidence type="ECO:0000256" key="1">
    <source>
        <dbReference type="ARBA" id="ARBA00004141"/>
    </source>
</evidence>
<protein>
    <recommendedName>
        <fullName evidence="10">Magnesium transporter</fullName>
    </recommendedName>
</protein>
<organism evidence="11 12">
    <name type="scientific">Aspergillus wentii DTO 134E9</name>
    <dbReference type="NCBI Taxonomy" id="1073089"/>
    <lineage>
        <taxon>Eukaryota</taxon>
        <taxon>Fungi</taxon>
        <taxon>Dikarya</taxon>
        <taxon>Ascomycota</taxon>
        <taxon>Pezizomycotina</taxon>
        <taxon>Eurotiomycetes</taxon>
        <taxon>Eurotiomycetidae</taxon>
        <taxon>Eurotiales</taxon>
        <taxon>Aspergillaceae</taxon>
        <taxon>Aspergillus</taxon>
        <taxon>Aspergillus subgen. Cremei</taxon>
    </lineage>
</organism>
<accession>A0A1L9R4Z6</accession>
<dbReference type="PANTHER" id="PTHR13890:SF0">
    <property type="entry name" value="MAGNESIUM TRANSPORTER MRS2 HOMOLOG, MITOCHONDRIAL"/>
    <property type="match status" value="1"/>
</dbReference>
<dbReference type="InterPro" id="IPR039204">
    <property type="entry name" value="MRS2-like"/>
</dbReference>
<evidence type="ECO:0000256" key="6">
    <source>
        <dbReference type="ARBA" id="ARBA00022946"/>
    </source>
</evidence>
<evidence type="ECO:0000256" key="8">
    <source>
        <dbReference type="ARBA" id="ARBA00023065"/>
    </source>
</evidence>
<keyword evidence="10" id="KW-0999">Mitochondrion inner membrane</keyword>
<dbReference type="GO" id="GO:0045016">
    <property type="term" value="P:mitochondrial magnesium ion transmembrane transport"/>
    <property type="evidence" value="ECO:0007669"/>
    <property type="project" value="TreeGrafter"/>
</dbReference>
<evidence type="ECO:0000256" key="7">
    <source>
        <dbReference type="ARBA" id="ARBA00022989"/>
    </source>
</evidence>
<keyword evidence="12" id="KW-1185">Reference proteome</keyword>
<sequence length="327" mass="36728">MHCTLYSAQHSTLPARTQKTKLDIARQYGLDARDLRTIDLPSEGLPQILIRESTMLINFFNLRLLVQADQVLLFHVNDTAGRREDITTHRVFAHDLEGKLRGDPGLGVSANLPYELRVLEAALASVTSTLEAEYVMAKKEVVDTLETLDKEESLVHSKLRSLLDLARTLAYIEQRATQVRSTLQDLLNTDEDMAEMYLSDKRAGKRHAIQDHQDVEYLLEAYYKASDGVVQSVGSLLGNIRRTEETTQSILDVRRNQIMVLEAKIEIIMLGLAAATLVAGLYGMNVVNYSEESEMAFGVLTLCCVVGTLGITRYGMRRLKHIQKVHL</sequence>
<dbReference type="Proteomes" id="UP000184383">
    <property type="component" value="Unassembled WGS sequence"/>
</dbReference>
<comment type="similarity">
    <text evidence="2 10">Belongs to the CorA metal ion transporter (MIT) (TC 1.A.35) family.</text>
</comment>
<dbReference type="Gene3D" id="1.20.58.340">
    <property type="entry name" value="Magnesium transport protein CorA, transmembrane region"/>
    <property type="match status" value="1"/>
</dbReference>
<reference evidence="12" key="1">
    <citation type="journal article" date="2017" name="Genome Biol.">
        <title>Comparative genomics reveals high biological diversity and specific adaptations in the industrially and medically important fungal genus Aspergillus.</title>
        <authorList>
            <person name="de Vries R.P."/>
            <person name="Riley R."/>
            <person name="Wiebenga A."/>
            <person name="Aguilar-Osorio G."/>
            <person name="Amillis S."/>
            <person name="Uchima C.A."/>
            <person name="Anderluh G."/>
            <person name="Asadollahi M."/>
            <person name="Askin M."/>
            <person name="Barry K."/>
            <person name="Battaglia E."/>
            <person name="Bayram O."/>
            <person name="Benocci T."/>
            <person name="Braus-Stromeyer S.A."/>
            <person name="Caldana C."/>
            <person name="Canovas D."/>
            <person name="Cerqueira G.C."/>
            <person name="Chen F."/>
            <person name="Chen W."/>
            <person name="Choi C."/>
            <person name="Clum A."/>
            <person name="Dos Santos R.A."/>
            <person name="Damasio A.R."/>
            <person name="Diallinas G."/>
            <person name="Emri T."/>
            <person name="Fekete E."/>
            <person name="Flipphi M."/>
            <person name="Freyberg S."/>
            <person name="Gallo A."/>
            <person name="Gournas C."/>
            <person name="Habgood R."/>
            <person name="Hainaut M."/>
            <person name="Harispe M.L."/>
            <person name="Henrissat B."/>
            <person name="Hilden K.S."/>
            <person name="Hope R."/>
            <person name="Hossain A."/>
            <person name="Karabika E."/>
            <person name="Karaffa L."/>
            <person name="Karanyi Z."/>
            <person name="Krasevec N."/>
            <person name="Kuo A."/>
            <person name="Kusch H."/>
            <person name="LaButti K."/>
            <person name="Lagendijk E.L."/>
            <person name="Lapidus A."/>
            <person name="Levasseur A."/>
            <person name="Lindquist E."/>
            <person name="Lipzen A."/>
            <person name="Logrieco A.F."/>
            <person name="MacCabe A."/>
            <person name="Maekelae M.R."/>
            <person name="Malavazi I."/>
            <person name="Melin P."/>
            <person name="Meyer V."/>
            <person name="Mielnichuk N."/>
            <person name="Miskei M."/>
            <person name="Molnar A.P."/>
            <person name="Mule G."/>
            <person name="Ngan C.Y."/>
            <person name="Orejas M."/>
            <person name="Orosz E."/>
            <person name="Ouedraogo J.P."/>
            <person name="Overkamp K.M."/>
            <person name="Park H.-S."/>
            <person name="Perrone G."/>
            <person name="Piumi F."/>
            <person name="Punt P.J."/>
            <person name="Ram A.F."/>
            <person name="Ramon A."/>
            <person name="Rauscher S."/>
            <person name="Record E."/>
            <person name="Riano-Pachon D.M."/>
            <person name="Robert V."/>
            <person name="Roehrig J."/>
            <person name="Ruller R."/>
            <person name="Salamov A."/>
            <person name="Salih N.S."/>
            <person name="Samson R.A."/>
            <person name="Sandor E."/>
            <person name="Sanguinetti M."/>
            <person name="Schuetze T."/>
            <person name="Sepcic K."/>
            <person name="Shelest E."/>
            <person name="Sherlock G."/>
            <person name="Sophianopoulou V."/>
            <person name="Squina F.M."/>
            <person name="Sun H."/>
            <person name="Susca A."/>
            <person name="Todd R.B."/>
            <person name="Tsang A."/>
            <person name="Unkles S.E."/>
            <person name="van de Wiele N."/>
            <person name="van Rossen-Uffink D."/>
            <person name="Oliveira J.V."/>
            <person name="Vesth T.C."/>
            <person name="Visser J."/>
            <person name="Yu J.-H."/>
            <person name="Zhou M."/>
            <person name="Andersen M.R."/>
            <person name="Archer D.B."/>
            <person name="Baker S.E."/>
            <person name="Benoit I."/>
            <person name="Brakhage A.A."/>
            <person name="Braus G.H."/>
            <person name="Fischer R."/>
            <person name="Frisvad J.C."/>
            <person name="Goldman G.H."/>
            <person name="Houbraken J."/>
            <person name="Oakley B."/>
            <person name="Pocsi I."/>
            <person name="Scazzocchio C."/>
            <person name="Seiboth B."/>
            <person name="vanKuyk P.A."/>
            <person name="Wortman J."/>
            <person name="Dyer P.S."/>
            <person name="Grigoriev I.V."/>
        </authorList>
    </citation>
    <scope>NUCLEOTIDE SEQUENCE [LARGE SCALE GENOMIC DNA]</scope>
    <source>
        <strain evidence="12">DTO 134E9</strain>
    </source>
</reference>
<dbReference type="PANTHER" id="PTHR13890">
    <property type="entry name" value="RNA SPLICING PROTEIN MRS2, MITOCHONDRIAL"/>
    <property type="match status" value="1"/>
</dbReference>
<evidence type="ECO:0000313" key="11">
    <source>
        <dbReference type="EMBL" id="OJJ29974.1"/>
    </source>
</evidence>
<keyword evidence="6" id="KW-0809">Transit peptide</keyword>
<keyword evidence="3 10" id="KW-0813">Transport</keyword>
<dbReference type="OrthoDB" id="10251508at2759"/>
<evidence type="ECO:0000256" key="5">
    <source>
        <dbReference type="ARBA" id="ARBA00022842"/>
    </source>
</evidence>
<evidence type="ECO:0000256" key="2">
    <source>
        <dbReference type="ARBA" id="ARBA00009765"/>
    </source>
</evidence>
<dbReference type="CDD" id="cd12823">
    <property type="entry name" value="Mrs2_Mfm1p-like"/>
    <property type="match status" value="1"/>
</dbReference>
<feature type="transmembrane region" description="Helical" evidence="10">
    <location>
        <begin position="296"/>
        <end position="316"/>
    </location>
</feature>
<dbReference type="GO" id="GO:0015095">
    <property type="term" value="F:magnesium ion transmembrane transporter activity"/>
    <property type="evidence" value="ECO:0007669"/>
    <property type="project" value="TreeGrafter"/>
</dbReference>
<evidence type="ECO:0000256" key="9">
    <source>
        <dbReference type="ARBA" id="ARBA00023136"/>
    </source>
</evidence>
<keyword evidence="10" id="KW-0496">Mitochondrion</keyword>
<dbReference type="VEuPathDB" id="FungiDB:ASPWEDRAFT_121840"/>
<keyword evidence="4 10" id="KW-0812">Transmembrane</keyword>
<dbReference type="EMBL" id="KV878218">
    <property type="protein sequence ID" value="OJJ29974.1"/>
    <property type="molecule type" value="Genomic_DNA"/>
</dbReference>
<dbReference type="GO" id="GO:0005743">
    <property type="term" value="C:mitochondrial inner membrane"/>
    <property type="evidence" value="ECO:0007669"/>
    <property type="project" value="UniProtKB-SubCell"/>
</dbReference>
<dbReference type="AlphaFoldDB" id="A0A1L9R4Z6"/>
<evidence type="ECO:0000256" key="4">
    <source>
        <dbReference type="ARBA" id="ARBA00022692"/>
    </source>
</evidence>
<evidence type="ECO:0000256" key="3">
    <source>
        <dbReference type="ARBA" id="ARBA00022448"/>
    </source>
</evidence>
<dbReference type="Gene3D" id="2.40.128.330">
    <property type="match status" value="1"/>
</dbReference>
<dbReference type="GeneID" id="63744962"/>
<gene>
    <name evidence="11" type="ORF">ASPWEDRAFT_121840</name>
</gene>
<dbReference type="Pfam" id="PF22099">
    <property type="entry name" value="MRS2-like"/>
    <property type="match status" value="1"/>
</dbReference>
<keyword evidence="9 10" id="KW-0472">Membrane</keyword>
<proteinExistence type="inferred from homology"/>
<comment type="subcellular location">
    <subcellularLocation>
        <location evidence="1">Membrane</location>
        <topology evidence="1">Multi-pass membrane protein</topology>
    </subcellularLocation>
    <subcellularLocation>
        <location evidence="10">Mitochondrion inner membrane</location>
        <topology evidence="10">Multi-pass membrane protein</topology>
    </subcellularLocation>
</comment>
<keyword evidence="5 10" id="KW-0460">Magnesium</keyword>
<name>A0A1L9R4Z6_ASPWE</name>
<evidence type="ECO:0000313" key="12">
    <source>
        <dbReference type="Proteomes" id="UP000184383"/>
    </source>
</evidence>
<dbReference type="RefSeq" id="XP_040683651.1">
    <property type="nucleotide sequence ID" value="XM_040829114.1"/>
</dbReference>
<feature type="transmembrane region" description="Helical" evidence="10">
    <location>
        <begin position="265"/>
        <end position="284"/>
    </location>
</feature>